<evidence type="ECO:0000313" key="1">
    <source>
        <dbReference type="EMBL" id="EMF82061.1"/>
    </source>
</evidence>
<proteinExistence type="predicted"/>
<name>M3GYT4_9LEPT</name>
<protein>
    <submittedName>
        <fullName evidence="1">Uncharacterized protein</fullName>
    </submittedName>
</protein>
<reference evidence="1 2" key="1">
    <citation type="submission" date="2013-01" db="EMBL/GenBank/DDBJ databases">
        <authorList>
            <person name="Harkins D.M."/>
            <person name="Durkin A.S."/>
            <person name="Brinkac L.M."/>
            <person name="Haft D.H."/>
            <person name="Selengut J.D."/>
            <person name="Sanka R."/>
            <person name="DePew J."/>
            <person name="Purushe J."/>
            <person name="Tulsiani S.M."/>
            <person name="Graham G.C."/>
            <person name="Burns M.-A."/>
            <person name="Dohnt M.F."/>
            <person name="Smythe L.D."/>
            <person name="McKay D.B."/>
            <person name="Craig S.B."/>
            <person name="Vinetz J.M."/>
            <person name="Sutton G.G."/>
            <person name="Nierman W.C."/>
            <person name="Fouts D.E."/>
        </authorList>
    </citation>
    <scope>NUCLEOTIDE SEQUENCE [LARGE SCALE GENOMIC DNA]</scope>
    <source>
        <strain evidence="1 2">LT2116</strain>
    </source>
</reference>
<dbReference type="AlphaFoldDB" id="M3GYT4"/>
<comment type="caution">
    <text evidence="1">The sequence shown here is derived from an EMBL/GenBank/DDBJ whole genome shotgun (WGS) entry which is preliminary data.</text>
</comment>
<dbReference type="EMBL" id="AHOR02000029">
    <property type="protein sequence ID" value="EMF82061.1"/>
    <property type="molecule type" value="Genomic_DNA"/>
</dbReference>
<sequence length="50" mass="5793">MVLKKPLNLFQNFGIVGTLTRLTMKRRFKKLGTFQRDGYSGNYYSFALDG</sequence>
<evidence type="ECO:0000313" key="2">
    <source>
        <dbReference type="Proteomes" id="UP000011770"/>
    </source>
</evidence>
<dbReference type="Proteomes" id="UP000011770">
    <property type="component" value="Unassembled WGS sequence"/>
</dbReference>
<organism evidence="1 2">
    <name type="scientific">Leptospira weilii serovar Topaz str. LT2116</name>
    <dbReference type="NCBI Taxonomy" id="1088540"/>
    <lineage>
        <taxon>Bacteria</taxon>
        <taxon>Pseudomonadati</taxon>
        <taxon>Spirochaetota</taxon>
        <taxon>Spirochaetia</taxon>
        <taxon>Leptospirales</taxon>
        <taxon>Leptospiraceae</taxon>
        <taxon>Leptospira</taxon>
    </lineage>
</organism>
<gene>
    <name evidence="1" type="ORF">LEP1GSC188_0880</name>
</gene>
<accession>M3GYT4</accession>